<dbReference type="InterPro" id="IPR013783">
    <property type="entry name" value="Ig-like_fold"/>
</dbReference>
<dbReference type="InterPro" id="IPR044143">
    <property type="entry name" value="GlgB_N_E_set_prok"/>
</dbReference>
<dbReference type="InterPro" id="IPR013780">
    <property type="entry name" value="Glyco_hydro_b"/>
</dbReference>
<evidence type="ECO:0000256" key="1">
    <source>
        <dbReference type="ARBA" id="ARBA00000826"/>
    </source>
</evidence>
<dbReference type="SMART" id="SM00642">
    <property type="entry name" value="Aamy"/>
    <property type="match status" value="1"/>
</dbReference>
<comment type="function">
    <text evidence="2 10">Catalyzes the formation of the alpha-1,6-glucosidic linkages in glycogen by scission of a 1,4-alpha-linked oligosaccharide from growing alpha-1,4-glucan chains and the subsequent attachment of the oligosaccharide to the alpha-1,6 position.</text>
</comment>
<dbReference type="RefSeq" id="WP_208150641.1">
    <property type="nucleotide sequence ID" value="NZ_JAGETV010000023.1"/>
</dbReference>
<dbReference type="Pfam" id="PF02806">
    <property type="entry name" value="Alpha-amylase_C"/>
    <property type="match status" value="1"/>
</dbReference>
<name>A0ABS3Q6P7_9GAMM</name>
<dbReference type="CDD" id="cd11322">
    <property type="entry name" value="AmyAc_Glg_BE"/>
    <property type="match status" value="1"/>
</dbReference>
<comment type="catalytic activity">
    <reaction evidence="1 10">
        <text>Transfers a segment of a (1-&gt;4)-alpha-D-glucan chain to a primary hydroxy group in a similar glucan chain.</text>
        <dbReference type="EC" id="2.4.1.18"/>
    </reaction>
</comment>
<dbReference type="InterPro" id="IPR017853">
    <property type="entry name" value="GH"/>
</dbReference>
<dbReference type="Pfam" id="PF22019">
    <property type="entry name" value="GlgB_N"/>
    <property type="match status" value="1"/>
</dbReference>
<dbReference type="Gene3D" id="2.60.40.1180">
    <property type="entry name" value="Golgi alpha-mannosidase II"/>
    <property type="match status" value="1"/>
</dbReference>
<evidence type="ECO:0000256" key="5">
    <source>
        <dbReference type="ARBA" id="ARBA00022600"/>
    </source>
</evidence>
<evidence type="ECO:0000256" key="8">
    <source>
        <dbReference type="ARBA" id="ARBA00023056"/>
    </source>
</evidence>
<feature type="active site" description="Proton donor" evidence="10">
    <location>
        <position position="485"/>
    </location>
</feature>
<evidence type="ECO:0000313" key="13">
    <source>
        <dbReference type="Proteomes" id="UP000664835"/>
    </source>
</evidence>
<dbReference type="InterPro" id="IPR006407">
    <property type="entry name" value="GlgB"/>
</dbReference>
<dbReference type="Pfam" id="PF00128">
    <property type="entry name" value="Alpha-amylase"/>
    <property type="match status" value="2"/>
</dbReference>
<dbReference type="InterPro" id="IPR014756">
    <property type="entry name" value="Ig_E-set"/>
</dbReference>
<dbReference type="Gene3D" id="2.60.40.10">
    <property type="entry name" value="Immunoglobulins"/>
    <property type="match status" value="1"/>
</dbReference>
<gene>
    <name evidence="10 12" type="primary">glgB</name>
    <name evidence="12" type="ORF">J3998_10635</name>
</gene>
<dbReference type="CDD" id="cd02855">
    <property type="entry name" value="E_set_GBE_prok_N"/>
    <property type="match status" value="1"/>
</dbReference>
<evidence type="ECO:0000256" key="4">
    <source>
        <dbReference type="ARBA" id="ARBA00009000"/>
    </source>
</evidence>
<feature type="active site" description="Nucleophile" evidence="10">
    <location>
        <position position="432"/>
    </location>
</feature>
<organism evidence="12 13">
    <name type="scientific">Thiomicrorhabdus marina</name>
    <dbReference type="NCBI Taxonomy" id="2818442"/>
    <lineage>
        <taxon>Bacteria</taxon>
        <taxon>Pseudomonadati</taxon>
        <taxon>Pseudomonadota</taxon>
        <taxon>Gammaproteobacteria</taxon>
        <taxon>Thiotrichales</taxon>
        <taxon>Piscirickettsiaceae</taxon>
        <taxon>Thiomicrorhabdus</taxon>
    </lineage>
</organism>
<dbReference type="PIRSF" id="PIRSF000463">
    <property type="entry name" value="GlgB"/>
    <property type="match status" value="1"/>
</dbReference>
<sequence length="751" mass="86866">MVDTAKGTNKKDTSFDALKSLEEPIGRLAHGKHHDPFEFLGIHECPLDISGQRTDWMIREWLPTAEKARVKLSNGDYIELQRYPDSDLFYATLTEISYQNLPQHYSVSWCEGNGLWHELISPYSFLPIIGELDLHLFSEGRHWHLYEILGAHQQEVDGVSGVRFAVWAPAAERVSVVGDFNGWHGLRHPMRVIGGSGVWEIFIPGLSQNDLYKFEIRHRDSGNVVVKTDPYAQAMEMRPANACKVYQSSYEWQDQAWLQQREHFSWQEAPINVYEVHLGSWQRDDAGNFLNYREIAHRLVGYVQWMGYTHIELLPVSEHPLDQSWGYQTTGYFAPTSRFGTPDDFRYFVDYCHRHGIGVFLDWVPAHFPKDSFALGRFDGSALYEHEDPRLGEHQDWGTYIFNFGRNEVRNFLIANALYWVKELHIDGLRVDAVASMLYLNYSREDGQWVPNKHGGCENLEAIEFLQTLNYEIHSQAPGVMMMAEESTSWPMVSRPTWMGGLGFSMKWNMGWMNDTLSYMEKEPVFRSYHHNELTFSQMYAYTENFILPLSHDEVVHMKNSLIGKMPGDDWQKAANLRLLLGYQMLNPGKKLLFMGSEFAQWTEWNESQSLPWELCDVSLNRGVQLYSRELNHLYKQNSALHQRDFNSEGFEWIDCHDYQQSILSFMRHSNEQTILCIFNFTPVVRENYRIGVPQAGTYREMLNSDAECFGGSNAGNGGELYAQDGGWMNQGFHLDLTLPPLGVLVLVKQD</sequence>
<dbReference type="Pfam" id="PF02922">
    <property type="entry name" value="CBM_48"/>
    <property type="match status" value="1"/>
</dbReference>
<comment type="caution">
    <text evidence="12">The sequence shown here is derived from an EMBL/GenBank/DDBJ whole genome shotgun (WGS) entry which is preliminary data.</text>
</comment>
<dbReference type="Gene3D" id="3.20.20.80">
    <property type="entry name" value="Glycosidases"/>
    <property type="match status" value="1"/>
</dbReference>
<dbReference type="NCBIfam" id="NF008967">
    <property type="entry name" value="PRK12313.1"/>
    <property type="match status" value="1"/>
</dbReference>
<comment type="similarity">
    <text evidence="4 10">Belongs to the glycosyl hydrolase 13 family. GlgB subfamily.</text>
</comment>
<dbReference type="EC" id="2.4.1.18" evidence="10"/>
<evidence type="ECO:0000256" key="9">
    <source>
        <dbReference type="ARBA" id="ARBA00023277"/>
    </source>
</evidence>
<dbReference type="PANTHER" id="PTHR43651">
    <property type="entry name" value="1,4-ALPHA-GLUCAN-BRANCHING ENZYME"/>
    <property type="match status" value="1"/>
</dbReference>
<protein>
    <recommendedName>
        <fullName evidence="10">1,4-alpha-glucan branching enzyme GlgB</fullName>
        <ecNumber evidence="10">2.4.1.18</ecNumber>
    </recommendedName>
    <alternativeName>
        <fullName evidence="10">1,4-alpha-D-glucan:1,4-alpha-D-glucan 6-glucosyl-transferase</fullName>
    </alternativeName>
    <alternativeName>
        <fullName evidence="10">Alpha-(1-&gt;4)-glucan branching enzyme</fullName>
    </alternativeName>
    <alternativeName>
        <fullName evidence="10">Glycogen branching enzyme</fullName>
        <shortName evidence="10">BE</shortName>
    </alternativeName>
</protein>
<dbReference type="SUPFAM" id="SSF51445">
    <property type="entry name" value="(Trans)glycosidases"/>
    <property type="match status" value="1"/>
</dbReference>
<dbReference type="NCBIfam" id="TIGR01515">
    <property type="entry name" value="branching_enzym"/>
    <property type="match status" value="1"/>
</dbReference>
<accession>A0ABS3Q6P7</accession>
<evidence type="ECO:0000256" key="3">
    <source>
        <dbReference type="ARBA" id="ARBA00004964"/>
    </source>
</evidence>
<proteinExistence type="inferred from homology"/>
<keyword evidence="13" id="KW-1185">Reference proteome</keyword>
<dbReference type="PANTHER" id="PTHR43651:SF3">
    <property type="entry name" value="1,4-ALPHA-GLUCAN-BRANCHING ENZYME"/>
    <property type="match status" value="1"/>
</dbReference>
<keyword evidence="9 10" id="KW-0119">Carbohydrate metabolism</keyword>
<keyword evidence="6 10" id="KW-0328">Glycosyltransferase</keyword>
<dbReference type="Proteomes" id="UP000664835">
    <property type="component" value="Unassembled WGS sequence"/>
</dbReference>
<comment type="subunit">
    <text evidence="10">Monomer.</text>
</comment>
<feature type="domain" description="Glycosyl hydrolase family 13 catalytic" evidence="11">
    <location>
        <begin position="275"/>
        <end position="644"/>
    </location>
</feature>
<dbReference type="InterPro" id="IPR006047">
    <property type="entry name" value="GH13_cat_dom"/>
</dbReference>
<keyword evidence="8 10" id="KW-0320">Glycogen biosynthesis</keyword>
<dbReference type="InterPro" id="IPR004193">
    <property type="entry name" value="Glyco_hydro_13_N"/>
</dbReference>
<dbReference type="SUPFAM" id="SSF51011">
    <property type="entry name" value="Glycosyl hydrolase domain"/>
    <property type="match status" value="1"/>
</dbReference>
<evidence type="ECO:0000313" key="12">
    <source>
        <dbReference type="EMBL" id="MBO1928031.1"/>
    </source>
</evidence>
<dbReference type="InterPro" id="IPR037439">
    <property type="entry name" value="Branching_enzy"/>
</dbReference>
<dbReference type="SUPFAM" id="SSF81296">
    <property type="entry name" value="E set domains"/>
    <property type="match status" value="1"/>
</dbReference>
<dbReference type="HAMAP" id="MF_00685">
    <property type="entry name" value="GlgB"/>
    <property type="match status" value="1"/>
</dbReference>
<reference evidence="12 13" key="1">
    <citation type="submission" date="2021-03" db="EMBL/GenBank/DDBJ databases">
        <title>Thiomicrorhabdus sp.nov.,novel sulfur-oxidizing bacteria isolated from coastal sediment.</title>
        <authorList>
            <person name="Liu X."/>
        </authorList>
    </citation>
    <scope>NUCLEOTIDE SEQUENCE [LARGE SCALE GENOMIC DNA]</scope>
    <source>
        <strain evidence="12 13">6S2-11</strain>
    </source>
</reference>
<dbReference type="GO" id="GO:0003844">
    <property type="term" value="F:1,4-alpha-glucan branching enzyme activity"/>
    <property type="evidence" value="ECO:0007669"/>
    <property type="project" value="UniProtKB-EC"/>
</dbReference>
<dbReference type="EMBL" id="JAGETV010000023">
    <property type="protein sequence ID" value="MBO1928031.1"/>
    <property type="molecule type" value="Genomic_DNA"/>
</dbReference>
<evidence type="ECO:0000256" key="7">
    <source>
        <dbReference type="ARBA" id="ARBA00022679"/>
    </source>
</evidence>
<keyword evidence="5 10" id="KW-0321">Glycogen metabolism</keyword>
<evidence type="ECO:0000256" key="6">
    <source>
        <dbReference type="ARBA" id="ARBA00022676"/>
    </source>
</evidence>
<dbReference type="InterPro" id="IPR006048">
    <property type="entry name" value="A-amylase/branching_C"/>
</dbReference>
<comment type="pathway">
    <text evidence="3 10">Glycan biosynthesis; glycogen biosynthesis.</text>
</comment>
<dbReference type="NCBIfam" id="NF003811">
    <property type="entry name" value="PRK05402.1"/>
    <property type="match status" value="1"/>
</dbReference>
<keyword evidence="7 10" id="KW-0808">Transferase</keyword>
<dbReference type="InterPro" id="IPR054169">
    <property type="entry name" value="GlgB_N"/>
</dbReference>
<evidence type="ECO:0000256" key="2">
    <source>
        <dbReference type="ARBA" id="ARBA00002953"/>
    </source>
</evidence>
<evidence type="ECO:0000256" key="10">
    <source>
        <dbReference type="HAMAP-Rule" id="MF_00685"/>
    </source>
</evidence>
<evidence type="ECO:0000259" key="11">
    <source>
        <dbReference type="SMART" id="SM00642"/>
    </source>
</evidence>